<dbReference type="Gene3D" id="3.30.70.1410">
    <property type="entry name" value="yhjk (haloacid dehalogenase-like hydrolase protein) domain"/>
    <property type="match status" value="1"/>
</dbReference>
<evidence type="ECO:0000313" key="4">
    <source>
        <dbReference type="Proteomes" id="UP001232245"/>
    </source>
</evidence>
<dbReference type="RefSeq" id="WP_174881850.1">
    <property type="nucleotide sequence ID" value="NZ_CADEPK010000447.1"/>
</dbReference>
<dbReference type="SUPFAM" id="SSF56784">
    <property type="entry name" value="HAD-like"/>
    <property type="match status" value="1"/>
</dbReference>
<dbReference type="PROSITE" id="PS01229">
    <property type="entry name" value="COF_2"/>
    <property type="match status" value="1"/>
</dbReference>
<protein>
    <submittedName>
        <fullName evidence="3">Kanosamine-6-phosphate phosphatase</fullName>
        <ecNumber evidence="3">3.1.3.92</ecNumber>
    </submittedName>
</protein>
<evidence type="ECO:0000313" key="3">
    <source>
        <dbReference type="EMBL" id="MDQ0225743.1"/>
    </source>
</evidence>
<reference evidence="3 4" key="1">
    <citation type="submission" date="2023-07" db="EMBL/GenBank/DDBJ databases">
        <title>Genomic Encyclopedia of Type Strains, Phase IV (KMG-IV): sequencing the most valuable type-strain genomes for metagenomic binning, comparative biology and taxonomic classification.</title>
        <authorList>
            <person name="Goeker M."/>
        </authorList>
    </citation>
    <scope>NUCLEOTIDE SEQUENCE [LARGE SCALE GENOMIC DNA]</scope>
    <source>
        <strain evidence="3 4">DSM 17723</strain>
    </source>
</reference>
<dbReference type="PANTHER" id="PTHR10000">
    <property type="entry name" value="PHOSPHOSERINE PHOSPHATASE"/>
    <property type="match status" value="1"/>
</dbReference>
<dbReference type="PANTHER" id="PTHR10000:SF57">
    <property type="entry name" value="KANOSAMINE-6-PHOSPHATE PHOSPHATASE"/>
    <property type="match status" value="1"/>
</dbReference>
<dbReference type="SFLD" id="SFLDS00003">
    <property type="entry name" value="Haloacid_Dehalogenase"/>
    <property type="match status" value="1"/>
</dbReference>
<comment type="caution">
    <text evidence="3">The sequence shown here is derived from an EMBL/GenBank/DDBJ whole genome shotgun (WGS) entry which is preliminary data.</text>
</comment>
<name>A0ABT9Z0G4_9BACI</name>
<dbReference type="InterPro" id="IPR006380">
    <property type="entry name" value="SPP-like_dom"/>
</dbReference>
<keyword evidence="4" id="KW-1185">Reference proteome</keyword>
<dbReference type="GO" id="GO:0016787">
    <property type="term" value="F:hydrolase activity"/>
    <property type="evidence" value="ECO:0007669"/>
    <property type="project" value="UniProtKB-KW"/>
</dbReference>
<evidence type="ECO:0000256" key="1">
    <source>
        <dbReference type="ARBA" id="ARBA00022801"/>
    </source>
</evidence>
<proteinExistence type="predicted"/>
<accession>A0ABT9Z0G4</accession>
<dbReference type="InterPro" id="IPR006379">
    <property type="entry name" value="HAD-SF_hydro_IIB"/>
</dbReference>
<dbReference type="InterPro" id="IPR036412">
    <property type="entry name" value="HAD-like_sf"/>
</dbReference>
<dbReference type="SFLD" id="SFLDG01140">
    <property type="entry name" value="C2.B:_Phosphomannomutase_and_P"/>
    <property type="match status" value="1"/>
</dbReference>
<feature type="domain" description="Sucrose phosphatase-like" evidence="2">
    <location>
        <begin position="17"/>
        <end position="271"/>
    </location>
</feature>
<sequence>MNIKLKKPFSSSHKVNYLLFFDFDETYFPHSCTDELLKHVYELEQYLENLAQKHHVKIGWVTGSDLNQIMQKMERANMSYSPHFIASNLGTEVYNVNENGELVTNGEWEKRLRKAAFSNENVNELVRELYNQYKIELIEQTQFGQKRTKCNYYYFEKSVTKSEYDLKIIQHLAKMNGIGININRCNPKAGDPEGAFDVDFIPLHTGKKAIVEFMMKYDQVPYDNTFAFGDSGNDVEMLKTVKHGYLLGNATEEAKGLYDKVTISHYSEGILEVLKKCLVNSLN</sequence>
<gene>
    <name evidence="3" type="ORF">J2S02_002087</name>
</gene>
<organism evidence="3 4">
    <name type="scientific">Metabacillus niabensis</name>
    <dbReference type="NCBI Taxonomy" id="324854"/>
    <lineage>
        <taxon>Bacteria</taxon>
        <taxon>Bacillati</taxon>
        <taxon>Bacillota</taxon>
        <taxon>Bacilli</taxon>
        <taxon>Bacillales</taxon>
        <taxon>Bacillaceae</taxon>
        <taxon>Metabacillus</taxon>
    </lineage>
</organism>
<dbReference type="Pfam" id="PF05116">
    <property type="entry name" value="S6PP"/>
    <property type="match status" value="1"/>
</dbReference>
<dbReference type="Gene3D" id="3.40.50.1000">
    <property type="entry name" value="HAD superfamily/HAD-like"/>
    <property type="match status" value="1"/>
</dbReference>
<dbReference type="EC" id="3.1.3.92" evidence="3"/>
<dbReference type="NCBIfam" id="TIGR01484">
    <property type="entry name" value="HAD-SF-IIB"/>
    <property type="match status" value="1"/>
</dbReference>
<dbReference type="InterPro" id="IPR023214">
    <property type="entry name" value="HAD_sf"/>
</dbReference>
<evidence type="ECO:0000259" key="2">
    <source>
        <dbReference type="Pfam" id="PF05116"/>
    </source>
</evidence>
<dbReference type="Proteomes" id="UP001232245">
    <property type="component" value="Unassembled WGS sequence"/>
</dbReference>
<keyword evidence="1 3" id="KW-0378">Hydrolase</keyword>
<dbReference type="SFLD" id="SFLDG01141">
    <property type="entry name" value="C2.B.1:_Sucrose_Phosphatase_Li"/>
    <property type="match status" value="1"/>
</dbReference>
<dbReference type="EMBL" id="JAUSTZ010000003">
    <property type="protein sequence ID" value="MDQ0225743.1"/>
    <property type="molecule type" value="Genomic_DNA"/>
</dbReference>